<dbReference type="eggNOG" id="ENOG503318T">
    <property type="taxonomic scope" value="Bacteria"/>
</dbReference>
<dbReference type="AlphaFoldDB" id="A3IR35"/>
<proteinExistence type="predicted"/>
<dbReference type="OrthoDB" id="532567at2"/>
<protein>
    <submittedName>
        <fullName evidence="1">Uncharacterized protein</fullName>
    </submittedName>
</protein>
<name>A3IR35_9CHRO</name>
<organism evidence="1 2">
    <name type="scientific">Crocosphaera chwakensis CCY0110</name>
    <dbReference type="NCBI Taxonomy" id="391612"/>
    <lineage>
        <taxon>Bacteria</taxon>
        <taxon>Bacillati</taxon>
        <taxon>Cyanobacteriota</taxon>
        <taxon>Cyanophyceae</taxon>
        <taxon>Oscillatoriophycideae</taxon>
        <taxon>Chroococcales</taxon>
        <taxon>Aphanothecaceae</taxon>
        <taxon>Crocosphaera</taxon>
        <taxon>Crocosphaera chwakensis</taxon>
    </lineage>
</organism>
<dbReference type="RefSeq" id="WP_008275847.1">
    <property type="nucleotide sequence ID" value="NZ_AAXW01000017.1"/>
</dbReference>
<evidence type="ECO:0000313" key="1">
    <source>
        <dbReference type="EMBL" id="EAZ91025.1"/>
    </source>
</evidence>
<evidence type="ECO:0000313" key="2">
    <source>
        <dbReference type="Proteomes" id="UP000003781"/>
    </source>
</evidence>
<comment type="caution">
    <text evidence="1">The sequence shown here is derived from an EMBL/GenBank/DDBJ whole genome shotgun (WGS) entry which is preliminary data.</text>
</comment>
<dbReference type="Proteomes" id="UP000003781">
    <property type="component" value="Unassembled WGS sequence"/>
</dbReference>
<dbReference type="EMBL" id="AAXW01000017">
    <property type="protein sequence ID" value="EAZ91025.1"/>
    <property type="molecule type" value="Genomic_DNA"/>
</dbReference>
<gene>
    <name evidence="1" type="ORF">CY0110_27475</name>
</gene>
<keyword evidence="2" id="KW-1185">Reference proteome</keyword>
<sequence>MTPIDEMLPEYDFSQGVRGKHYQAYREGHSVTINQEDGTTVVQNFVLEEGTIILDPDVKEYFPDSESVNHALRTLINLIPKSREK</sequence>
<accession>A3IR35</accession>
<reference evidence="1 2" key="1">
    <citation type="submission" date="2007-03" db="EMBL/GenBank/DDBJ databases">
        <authorList>
            <person name="Stal L."/>
            <person name="Ferriera S."/>
            <person name="Johnson J."/>
            <person name="Kravitz S."/>
            <person name="Beeson K."/>
            <person name="Sutton G."/>
            <person name="Rogers Y.-H."/>
            <person name="Friedman R."/>
            <person name="Frazier M."/>
            <person name="Venter J.C."/>
        </authorList>
    </citation>
    <scope>NUCLEOTIDE SEQUENCE [LARGE SCALE GENOMIC DNA]</scope>
    <source>
        <strain evidence="1 2">CCY0110</strain>
    </source>
</reference>